<dbReference type="RefSeq" id="WP_344454059.1">
    <property type="nucleotide sequence ID" value="NZ_BAAATZ010000025.1"/>
</dbReference>
<dbReference type="SUPFAM" id="SSF54593">
    <property type="entry name" value="Glyoxalase/Bleomycin resistance protein/Dihydroxybiphenyl dioxygenase"/>
    <property type="match status" value="1"/>
</dbReference>
<dbReference type="InterPro" id="IPR004360">
    <property type="entry name" value="Glyas_Fos-R_dOase_dom"/>
</dbReference>
<dbReference type="InterPro" id="IPR037523">
    <property type="entry name" value="VOC_core"/>
</dbReference>
<dbReference type="Proteomes" id="UP001501842">
    <property type="component" value="Unassembled WGS sequence"/>
</dbReference>
<keyword evidence="3" id="KW-1185">Reference proteome</keyword>
<dbReference type="Gene3D" id="3.10.180.10">
    <property type="entry name" value="2,3-Dihydroxybiphenyl 1,2-Dioxygenase, domain 1"/>
    <property type="match status" value="1"/>
</dbReference>
<dbReference type="InterPro" id="IPR029068">
    <property type="entry name" value="Glyas_Bleomycin-R_OHBP_Dase"/>
</dbReference>
<reference evidence="3" key="1">
    <citation type="journal article" date="2019" name="Int. J. Syst. Evol. Microbiol.">
        <title>The Global Catalogue of Microorganisms (GCM) 10K type strain sequencing project: providing services to taxonomists for standard genome sequencing and annotation.</title>
        <authorList>
            <consortium name="The Broad Institute Genomics Platform"/>
            <consortium name="The Broad Institute Genome Sequencing Center for Infectious Disease"/>
            <person name="Wu L."/>
            <person name="Ma J."/>
        </authorList>
    </citation>
    <scope>NUCLEOTIDE SEQUENCE [LARGE SCALE GENOMIC DNA]</scope>
    <source>
        <strain evidence="3">JCM 8201</strain>
    </source>
</reference>
<name>A0ABP6H0A7_9ACTN</name>
<evidence type="ECO:0000259" key="1">
    <source>
        <dbReference type="PROSITE" id="PS51819"/>
    </source>
</evidence>
<dbReference type="PANTHER" id="PTHR43279:SF1">
    <property type="entry name" value="CATECHOL-2,3-DIOXYGENASE"/>
    <property type="match status" value="1"/>
</dbReference>
<sequence length="183" mass="19771">MSITRLNHAVLYVRDVERSRDFYENVLGFRTLIFIPGQAAFFQASGSTNDHDLGLFQIGSGAGPSPAGRTSVGMYHLAWEVDTLTELDRLRAVLLEAGALVGASDHVLTKSLYAQDPDGLEFEVCWIIPAALVTEADRERAASDLRPRPLDLDAEIARYGAETKGGIGVSIPAFPDLPATVAE</sequence>
<evidence type="ECO:0000313" key="3">
    <source>
        <dbReference type="Proteomes" id="UP001501842"/>
    </source>
</evidence>
<feature type="domain" description="VOC" evidence="1">
    <location>
        <begin position="5"/>
        <end position="127"/>
    </location>
</feature>
<protein>
    <submittedName>
        <fullName evidence="2">VOC family protein</fullName>
    </submittedName>
</protein>
<dbReference type="Pfam" id="PF00903">
    <property type="entry name" value="Glyoxalase"/>
    <property type="match status" value="1"/>
</dbReference>
<dbReference type="PROSITE" id="PS51819">
    <property type="entry name" value="VOC"/>
    <property type="match status" value="1"/>
</dbReference>
<dbReference type="EMBL" id="BAAATZ010000025">
    <property type="protein sequence ID" value="GAA2733461.1"/>
    <property type="molecule type" value="Genomic_DNA"/>
</dbReference>
<accession>A0ABP6H0A7</accession>
<organism evidence="2 3">
    <name type="scientific">Actinocorallia aurantiaca</name>
    <dbReference type="NCBI Taxonomy" id="46204"/>
    <lineage>
        <taxon>Bacteria</taxon>
        <taxon>Bacillati</taxon>
        <taxon>Actinomycetota</taxon>
        <taxon>Actinomycetes</taxon>
        <taxon>Streptosporangiales</taxon>
        <taxon>Thermomonosporaceae</taxon>
        <taxon>Actinocorallia</taxon>
    </lineage>
</organism>
<evidence type="ECO:0000313" key="2">
    <source>
        <dbReference type="EMBL" id="GAA2733461.1"/>
    </source>
</evidence>
<comment type="caution">
    <text evidence="2">The sequence shown here is derived from an EMBL/GenBank/DDBJ whole genome shotgun (WGS) entry which is preliminary data.</text>
</comment>
<dbReference type="PANTHER" id="PTHR43279">
    <property type="entry name" value="CATECHOL-2,3-DIOXYGENASE"/>
    <property type="match status" value="1"/>
</dbReference>
<gene>
    <name evidence="2" type="ORF">GCM10010439_53570</name>
</gene>
<proteinExistence type="predicted"/>